<dbReference type="AlphaFoldDB" id="A0A0M7ASV9"/>
<dbReference type="Gene3D" id="3.30.70.2970">
    <property type="entry name" value="Protein of unknown function (DUF541), domain 2"/>
    <property type="match status" value="1"/>
</dbReference>
<dbReference type="OrthoDB" id="9813144at2"/>
<dbReference type="InterPro" id="IPR052022">
    <property type="entry name" value="26kDa_periplasmic_antigen"/>
</dbReference>
<dbReference type="Gene3D" id="3.30.110.170">
    <property type="entry name" value="Protein of unknown function (DUF541), domain 1"/>
    <property type="match status" value="1"/>
</dbReference>
<accession>A0A0M7ASV9</accession>
<dbReference type="PANTHER" id="PTHR34387:SF1">
    <property type="entry name" value="PERIPLASMIC IMMUNOGENIC PROTEIN"/>
    <property type="match status" value="1"/>
</dbReference>
<sequence>MQQFIQSSIGKLPKISRNAFFAAAFTVASLAATPAYADENAALTGTITMDGRGTVSVAPDMAVITARVVTISKTAADALAGNTSDLAKVIQQIKAAGIEAKDIQTSGFAIYPRYERVTDNSNRQPNITGYEVRNGVEINVRDLTKLGDLLTGVVDSGANSVDGIRFQVSDPDEKLDEARKRAVQEAKHKASIFAEAAGVELGGIVSISETGIQMPRPVMMRAEGMMMAKADAVPIEAGEETISASVTIQWQIAN</sequence>
<proteinExistence type="predicted"/>
<dbReference type="EMBL" id="CXWD01000037">
    <property type="protein sequence ID" value="CTQ77591.1"/>
    <property type="molecule type" value="Genomic_DNA"/>
</dbReference>
<dbReference type="RefSeq" id="WP_055674105.1">
    <property type="nucleotide sequence ID" value="NZ_CXWD01000037.1"/>
</dbReference>
<evidence type="ECO:0000313" key="2">
    <source>
        <dbReference type="EMBL" id="CTQ77591.1"/>
    </source>
</evidence>
<name>A0A0M7ASV9_9HYPH</name>
<reference evidence="3" key="1">
    <citation type="submission" date="2015-07" db="EMBL/GenBank/DDBJ databases">
        <authorList>
            <person name="Rodrigo-Torres Lidia"/>
            <person name="Arahal R.David."/>
        </authorList>
    </citation>
    <scope>NUCLEOTIDE SEQUENCE [LARGE SCALE GENOMIC DNA]</scope>
    <source>
        <strain evidence="3">CECT 5112</strain>
    </source>
</reference>
<dbReference type="PANTHER" id="PTHR34387">
    <property type="entry name" value="SLR1258 PROTEIN"/>
    <property type="match status" value="1"/>
</dbReference>
<feature type="signal peptide" evidence="1">
    <location>
        <begin position="1"/>
        <end position="37"/>
    </location>
</feature>
<dbReference type="GO" id="GO:0006974">
    <property type="term" value="P:DNA damage response"/>
    <property type="evidence" value="ECO:0007669"/>
    <property type="project" value="TreeGrafter"/>
</dbReference>
<organism evidence="2 3">
    <name type="scientific">Roseibium alexandrii</name>
    <dbReference type="NCBI Taxonomy" id="388408"/>
    <lineage>
        <taxon>Bacteria</taxon>
        <taxon>Pseudomonadati</taxon>
        <taxon>Pseudomonadota</taxon>
        <taxon>Alphaproteobacteria</taxon>
        <taxon>Hyphomicrobiales</taxon>
        <taxon>Stappiaceae</taxon>
        <taxon>Roseibium</taxon>
    </lineage>
</organism>
<gene>
    <name evidence="2" type="ORF">LAX5112_04968</name>
</gene>
<dbReference type="Proteomes" id="UP000053235">
    <property type="component" value="Unassembled WGS sequence"/>
</dbReference>
<dbReference type="InterPro" id="IPR007497">
    <property type="entry name" value="SIMPL/DUF541"/>
</dbReference>
<evidence type="ECO:0000313" key="3">
    <source>
        <dbReference type="Proteomes" id="UP000053235"/>
    </source>
</evidence>
<keyword evidence="1" id="KW-0732">Signal</keyword>
<dbReference type="STRING" id="388408.LAX5112_04968"/>
<evidence type="ECO:0000256" key="1">
    <source>
        <dbReference type="SAM" id="SignalP"/>
    </source>
</evidence>
<protein>
    <submittedName>
        <fullName evidence="2">26 kDa periplasmic immunogenic protein</fullName>
    </submittedName>
</protein>
<feature type="chain" id="PRO_5005809924" evidence="1">
    <location>
        <begin position="38"/>
        <end position="254"/>
    </location>
</feature>
<dbReference type="Pfam" id="PF04402">
    <property type="entry name" value="SIMPL"/>
    <property type="match status" value="1"/>
</dbReference>
<keyword evidence="3" id="KW-1185">Reference proteome</keyword>